<dbReference type="Pfam" id="PF00619">
    <property type="entry name" value="CARD"/>
    <property type="match status" value="1"/>
</dbReference>
<dbReference type="GO" id="GO:0042981">
    <property type="term" value="P:regulation of apoptotic process"/>
    <property type="evidence" value="ECO:0007669"/>
    <property type="project" value="InterPro"/>
</dbReference>
<dbReference type="EMBL" id="CAJPEV010000703">
    <property type="protein sequence ID" value="CAG0887761.1"/>
    <property type="molecule type" value="Genomic_DNA"/>
</dbReference>
<feature type="domain" description="CARD" evidence="2">
    <location>
        <begin position="34"/>
        <end position="125"/>
    </location>
</feature>
<keyword evidence="1" id="KW-0732">Signal</keyword>
<evidence type="ECO:0000313" key="4">
    <source>
        <dbReference type="Proteomes" id="UP000677054"/>
    </source>
</evidence>
<dbReference type="EMBL" id="LR900220">
    <property type="protein sequence ID" value="CAD7244754.1"/>
    <property type="molecule type" value="Genomic_DNA"/>
</dbReference>
<name>A0A7R8XEE5_9CRUS</name>
<protein>
    <recommendedName>
        <fullName evidence="2">CARD domain-containing protein</fullName>
    </recommendedName>
</protein>
<dbReference type="CDD" id="cd01671">
    <property type="entry name" value="CARD"/>
    <property type="match status" value="1"/>
</dbReference>
<evidence type="ECO:0000259" key="2">
    <source>
        <dbReference type="PROSITE" id="PS50209"/>
    </source>
</evidence>
<feature type="chain" id="PRO_5036209168" description="CARD domain-containing protein" evidence="1">
    <location>
        <begin position="31"/>
        <end position="130"/>
    </location>
</feature>
<dbReference type="InterPro" id="IPR001315">
    <property type="entry name" value="CARD"/>
</dbReference>
<feature type="signal peptide" evidence="1">
    <location>
        <begin position="1"/>
        <end position="30"/>
    </location>
</feature>
<dbReference type="SUPFAM" id="SSF47986">
    <property type="entry name" value="DEATH domain"/>
    <property type="match status" value="1"/>
</dbReference>
<dbReference type="AlphaFoldDB" id="A0A7R8XEE5"/>
<gene>
    <name evidence="3" type="ORF">DSTB1V02_LOCUS4641</name>
</gene>
<sequence length="130" mass="15382">MGHGIPRIRLFIGLPALCLFMLSATDVLQAERNGTPKTWDTIRQHRRRIRDDFNLDVDELLRFLSDKKVFTHNEEKIIRRVDDLSERFDKLFDILLVKNLDMIPLFLEALSAMGRNDLRMFLQGMRDFHP</sequence>
<dbReference type="InterPro" id="IPR011029">
    <property type="entry name" value="DEATH-like_dom_sf"/>
</dbReference>
<evidence type="ECO:0000256" key="1">
    <source>
        <dbReference type="SAM" id="SignalP"/>
    </source>
</evidence>
<evidence type="ECO:0000313" key="3">
    <source>
        <dbReference type="EMBL" id="CAD7244754.1"/>
    </source>
</evidence>
<dbReference type="Gene3D" id="1.10.533.10">
    <property type="entry name" value="Death Domain, Fas"/>
    <property type="match status" value="1"/>
</dbReference>
<dbReference type="Proteomes" id="UP000677054">
    <property type="component" value="Unassembled WGS sequence"/>
</dbReference>
<accession>A0A7R8XEE5</accession>
<reference evidence="3" key="1">
    <citation type="submission" date="2020-11" db="EMBL/GenBank/DDBJ databases">
        <authorList>
            <person name="Tran Van P."/>
        </authorList>
    </citation>
    <scope>NUCLEOTIDE SEQUENCE</scope>
</reference>
<keyword evidence="4" id="KW-1185">Reference proteome</keyword>
<dbReference type="PROSITE" id="PS50209">
    <property type="entry name" value="CARD"/>
    <property type="match status" value="1"/>
</dbReference>
<organism evidence="3">
    <name type="scientific">Darwinula stevensoni</name>
    <dbReference type="NCBI Taxonomy" id="69355"/>
    <lineage>
        <taxon>Eukaryota</taxon>
        <taxon>Metazoa</taxon>
        <taxon>Ecdysozoa</taxon>
        <taxon>Arthropoda</taxon>
        <taxon>Crustacea</taxon>
        <taxon>Oligostraca</taxon>
        <taxon>Ostracoda</taxon>
        <taxon>Podocopa</taxon>
        <taxon>Podocopida</taxon>
        <taxon>Darwinulocopina</taxon>
        <taxon>Darwinuloidea</taxon>
        <taxon>Darwinulidae</taxon>
        <taxon>Darwinula</taxon>
    </lineage>
</organism>
<proteinExistence type="predicted"/>